<dbReference type="EMBL" id="CP101527">
    <property type="protein sequence ID" value="UZW75961.1"/>
    <property type="molecule type" value="Genomic_DNA"/>
</dbReference>
<name>A0A9E8HN33_9ALTE</name>
<dbReference type="GO" id="GO:0006352">
    <property type="term" value="P:DNA-templated transcription initiation"/>
    <property type="evidence" value="ECO:0007669"/>
    <property type="project" value="InterPro"/>
</dbReference>
<dbReference type="NCBIfam" id="TIGR02937">
    <property type="entry name" value="sigma70-ECF"/>
    <property type="match status" value="1"/>
</dbReference>
<dbReference type="InterPro" id="IPR014284">
    <property type="entry name" value="RNA_pol_sigma-70_dom"/>
</dbReference>
<evidence type="ECO:0000256" key="2">
    <source>
        <dbReference type="ARBA" id="ARBA00023082"/>
    </source>
</evidence>
<evidence type="ECO:0000313" key="6">
    <source>
        <dbReference type="EMBL" id="UZW75961.1"/>
    </source>
</evidence>
<dbReference type="PANTHER" id="PTHR30603:SF60">
    <property type="entry name" value="RNA POLYMERASE SIGMA FACTOR RPOD"/>
    <property type="match status" value="1"/>
</dbReference>
<dbReference type="InterPro" id="IPR007630">
    <property type="entry name" value="RNA_pol_sigma70_r4"/>
</dbReference>
<keyword evidence="1" id="KW-0805">Transcription regulation</keyword>
<dbReference type="GO" id="GO:0003677">
    <property type="term" value="F:DNA binding"/>
    <property type="evidence" value="ECO:0007669"/>
    <property type="project" value="UniProtKB-KW"/>
</dbReference>
<dbReference type="SUPFAM" id="SSF88946">
    <property type="entry name" value="Sigma2 domain of RNA polymerase sigma factors"/>
    <property type="match status" value="1"/>
</dbReference>
<evidence type="ECO:0000256" key="4">
    <source>
        <dbReference type="ARBA" id="ARBA00023163"/>
    </source>
</evidence>
<dbReference type="CDD" id="cd06171">
    <property type="entry name" value="Sigma70_r4"/>
    <property type="match status" value="1"/>
</dbReference>
<dbReference type="SUPFAM" id="SSF88659">
    <property type="entry name" value="Sigma3 and sigma4 domains of RNA polymerase sigma factors"/>
    <property type="match status" value="2"/>
</dbReference>
<feature type="domain" description="RNA polymerase sigma-70" evidence="5">
    <location>
        <begin position="196"/>
        <end position="209"/>
    </location>
</feature>
<reference evidence="6" key="1">
    <citation type="submission" date="2022-07" db="EMBL/GenBank/DDBJ databases">
        <title>Alkalimarinus sp. nov., isolated from gut of a Alitta virens.</title>
        <authorList>
            <person name="Yang A.I."/>
            <person name="Shin N.-R."/>
        </authorList>
    </citation>
    <scope>NUCLEOTIDE SEQUENCE</scope>
    <source>
        <strain evidence="6">FA028</strain>
    </source>
</reference>
<accession>A0A9E8HN33</accession>
<sequence length="399" mass="45308">MLANTQSDFEPVETLTAVGESTNFYHYSSISTHELLEVDSERELFRCMQSQSMALLGILANSEAGIQRLIDITLEMLEEVDVAATHDTFLSELESNDILSLIDEIQTILHINQLNPLRLKTRKLLAKIASWGPPGYLVVRKLFSLPLTNLDELSIRSLNLAESRYTEARNQVATSNLRLVLSIASKFKNLGTQYDDLVQEGYIGLIKAIERFDYRLGFRFSTYAYRAINQNIHLAVHKNSSLVRKPFNKMKENRVIEHARRQLEQIQGRRPSLAEVAKHISMPLDTVKNISSSQQISLVEPNTEESDEMDYLFSQGTYSSEVGKELENSVDYGVVKAVMSKLKPRDRLIMQMRFGIGCRKDHTLEEIAMQIGLTKERVRQIVNTSIDKIKAELVPGSDI</sequence>
<dbReference type="Proteomes" id="UP001164472">
    <property type="component" value="Chromosome"/>
</dbReference>
<dbReference type="InterPro" id="IPR050239">
    <property type="entry name" value="Sigma-70_RNA_pol_init_factors"/>
</dbReference>
<dbReference type="InterPro" id="IPR036388">
    <property type="entry name" value="WH-like_DNA-bd_sf"/>
</dbReference>
<dbReference type="PROSITE" id="PS00715">
    <property type="entry name" value="SIGMA70_1"/>
    <property type="match status" value="1"/>
</dbReference>
<evidence type="ECO:0000313" key="7">
    <source>
        <dbReference type="Proteomes" id="UP001164472"/>
    </source>
</evidence>
<dbReference type="KEGG" id="asem:NNL22_05100"/>
<dbReference type="PANTHER" id="PTHR30603">
    <property type="entry name" value="RNA POLYMERASE SIGMA FACTOR RPO"/>
    <property type="match status" value="1"/>
</dbReference>
<dbReference type="Gene3D" id="1.10.10.10">
    <property type="entry name" value="Winged helix-like DNA-binding domain superfamily/Winged helix DNA-binding domain"/>
    <property type="match status" value="2"/>
</dbReference>
<gene>
    <name evidence="6" type="ORF">NNL22_05100</name>
</gene>
<dbReference type="InterPro" id="IPR013325">
    <property type="entry name" value="RNA_pol_sigma_r2"/>
</dbReference>
<dbReference type="Pfam" id="PF04539">
    <property type="entry name" value="Sigma70_r3"/>
    <property type="match status" value="1"/>
</dbReference>
<keyword evidence="2" id="KW-0731">Sigma factor</keyword>
<dbReference type="Gene3D" id="1.20.120.1810">
    <property type="match status" value="1"/>
</dbReference>
<dbReference type="RefSeq" id="WP_251811710.1">
    <property type="nucleotide sequence ID" value="NZ_CP101527.1"/>
</dbReference>
<proteinExistence type="predicted"/>
<organism evidence="6 7">
    <name type="scientific">Alkalimarinus sediminis</name>
    <dbReference type="NCBI Taxonomy" id="1632866"/>
    <lineage>
        <taxon>Bacteria</taxon>
        <taxon>Pseudomonadati</taxon>
        <taxon>Pseudomonadota</taxon>
        <taxon>Gammaproteobacteria</taxon>
        <taxon>Alteromonadales</taxon>
        <taxon>Alteromonadaceae</taxon>
        <taxon>Alkalimarinus</taxon>
    </lineage>
</organism>
<dbReference type="Pfam" id="PF04545">
    <property type="entry name" value="Sigma70_r4"/>
    <property type="match status" value="1"/>
</dbReference>
<dbReference type="InterPro" id="IPR007627">
    <property type="entry name" value="RNA_pol_sigma70_r2"/>
</dbReference>
<dbReference type="GO" id="GO:0016987">
    <property type="term" value="F:sigma factor activity"/>
    <property type="evidence" value="ECO:0007669"/>
    <property type="project" value="UniProtKB-KW"/>
</dbReference>
<keyword evidence="4" id="KW-0804">Transcription</keyword>
<keyword evidence="7" id="KW-1185">Reference proteome</keyword>
<dbReference type="InterPro" id="IPR000943">
    <property type="entry name" value="RNA_pol_sigma70"/>
</dbReference>
<evidence type="ECO:0000256" key="3">
    <source>
        <dbReference type="ARBA" id="ARBA00023125"/>
    </source>
</evidence>
<dbReference type="Pfam" id="PF04542">
    <property type="entry name" value="Sigma70_r2"/>
    <property type="match status" value="1"/>
</dbReference>
<evidence type="ECO:0000256" key="1">
    <source>
        <dbReference type="ARBA" id="ARBA00023015"/>
    </source>
</evidence>
<keyword evidence="3" id="KW-0238">DNA-binding</keyword>
<dbReference type="AlphaFoldDB" id="A0A9E8HN33"/>
<protein>
    <submittedName>
        <fullName evidence="6">Sigma-70 family RNA polymerase sigma factor</fullName>
    </submittedName>
</protein>
<dbReference type="InterPro" id="IPR007624">
    <property type="entry name" value="RNA_pol_sigma70_r3"/>
</dbReference>
<dbReference type="InterPro" id="IPR013324">
    <property type="entry name" value="RNA_pol_sigma_r3/r4-like"/>
</dbReference>
<evidence type="ECO:0000259" key="5">
    <source>
        <dbReference type="PROSITE" id="PS00715"/>
    </source>
</evidence>
<dbReference type="PRINTS" id="PR00046">
    <property type="entry name" value="SIGMA70FCT"/>
</dbReference>